<evidence type="ECO:0000313" key="2">
    <source>
        <dbReference type="EMBL" id="KKU61717.1"/>
    </source>
</evidence>
<keyword evidence="1" id="KW-0472">Membrane</keyword>
<feature type="transmembrane region" description="Helical" evidence="1">
    <location>
        <begin position="7"/>
        <end position="25"/>
    </location>
</feature>
<proteinExistence type="predicted"/>
<name>A0A0G1RX53_9BACT</name>
<keyword evidence="1" id="KW-0812">Transmembrane</keyword>
<evidence type="ECO:0008006" key="4">
    <source>
        <dbReference type="Google" id="ProtNLM"/>
    </source>
</evidence>
<dbReference type="SUPFAM" id="SSF54001">
    <property type="entry name" value="Cysteine proteinases"/>
    <property type="match status" value="1"/>
</dbReference>
<accession>A0A0G1RX53</accession>
<organism evidence="2 3">
    <name type="scientific">Candidatus Beckwithbacteria bacterium GW2011_GWB1_47_15</name>
    <dbReference type="NCBI Taxonomy" id="1618371"/>
    <lineage>
        <taxon>Bacteria</taxon>
        <taxon>Candidatus Beckwithiibacteriota</taxon>
    </lineage>
</organism>
<dbReference type="InterPro" id="IPR038765">
    <property type="entry name" value="Papain-like_cys_pep_sf"/>
</dbReference>
<keyword evidence="1" id="KW-1133">Transmembrane helix</keyword>
<dbReference type="Gene3D" id="3.10.620.30">
    <property type="match status" value="1"/>
</dbReference>
<evidence type="ECO:0000313" key="3">
    <source>
        <dbReference type="Proteomes" id="UP000033860"/>
    </source>
</evidence>
<evidence type="ECO:0000256" key="1">
    <source>
        <dbReference type="SAM" id="Phobius"/>
    </source>
</evidence>
<comment type="caution">
    <text evidence="2">The sequence shown here is derived from an EMBL/GenBank/DDBJ whole genome shotgun (WGS) entry which is preliminary data.</text>
</comment>
<protein>
    <recommendedName>
        <fullName evidence="4">Transglutaminase-like domain-containing protein</fullName>
    </recommendedName>
</protein>
<dbReference type="EMBL" id="LCNT01000002">
    <property type="protein sequence ID" value="KKU61717.1"/>
    <property type="molecule type" value="Genomic_DNA"/>
</dbReference>
<dbReference type="AlphaFoldDB" id="A0A0G1RX53"/>
<dbReference type="Proteomes" id="UP000033860">
    <property type="component" value="Unassembled WGS sequence"/>
</dbReference>
<reference evidence="2 3" key="1">
    <citation type="journal article" date="2015" name="Nature">
        <title>rRNA introns, odd ribosomes, and small enigmatic genomes across a large radiation of phyla.</title>
        <authorList>
            <person name="Brown C.T."/>
            <person name="Hug L.A."/>
            <person name="Thomas B.C."/>
            <person name="Sharon I."/>
            <person name="Castelle C.J."/>
            <person name="Singh A."/>
            <person name="Wilkins M.J."/>
            <person name="Williams K.H."/>
            <person name="Banfield J.F."/>
        </authorList>
    </citation>
    <scope>NUCLEOTIDE SEQUENCE [LARGE SCALE GENOMIC DNA]</scope>
</reference>
<gene>
    <name evidence="2" type="ORF">UX85_C0002G0097</name>
</gene>
<sequence>MKIVKIISTFILISFFSLILWSFLYSPTREVTPIYSWLSFAADLPYSDKTVSLTLGKNQTEAQLTIDSNDQEKPVYYSLTNLGVKTIKPRVIINGQDWFSDEAILGSALKNLDKDTATNQEKVLAVFKFITDNQLHWYTPLYGTSYYYLDNPVRYLNNWGYGFCSDSSTVLIQLLTFAGYNARLVNLVDHVVAEVFYDGAWHVLDPDMEVYYLNQQGKIASVEEIVADRRLLDSPIWLRDINADVKESVRQILIKAYSQPAATFTPAERGLSNQEYQSEFSYRLQQDEEIRFYYDFPGRYYWGYSDEKPPEFTNGVLISKNRGGLIRTALPFPIVSAYLYKPDLCQTVIKPRFSLKGGRWQKLTGCQDDIIKITDHFPTGEGTYPTEKYFLLLPFSLTDYQLLTQFQTASKSIPHLNDGANDIELKEALNSDIKLEFGYVPLD</sequence>